<keyword evidence="1" id="KW-0233">DNA recombination</keyword>
<evidence type="ECO:0000313" key="5">
    <source>
        <dbReference type="Proteomes" id="UP000077255"/>
    </source>
</evidence>
<feature type="region of interest" description="Disordered" evidence="2">
    <location>
        <begin position="317"/>
        <end position="338"/>
    </location>
</feature>
<dbReference type="EMBL" id="CP014841">
    <property type="protein sequence ID" value="AND70631.1"/>
    <property type="molecule type" value="Genomic_DNA"/>
</dbReference>
<dbReference type="RefSeq" id="WP_157469301.1">
    <property type="nucleotide sequence ID" value="NZ_CP014841.1"/>
</dbReference>
<feature type="compositionally biased region" description="Low complexity" evidence="2">
    <location>
        <begin position="328"/>
        <end position="338"/>
    </location>
</feature>
<dbReference type="InterPro" id="IPR011010">
    <property type="entry name" value="DNA_brk_join_enz"/>
</dbReference>
<dbReference type="GO" id="GO:0003677">
    <property type="term" value="F:DNA binding"/>
    <property type="evidence" value="ECO:0007669"/>
    <property type="project" value="InterPro"/>
</dbReference>
<dbReference type="InterPro" id="IPR002104">
    <property type="entry name" value="Integrase_catalytic"/>
</dbReference>
<evidence type="ECO:0000256" key="2">
    <source>
        <dbReference type="SAM" id="MobiDB-lite"/>
    </source>
</evidence>
<dbReference type="InterPro" id="IPR013762">
    <property type="entry name" value="Integrase-like_cat_sf"/>
</dbReference>
<dbReference type="PROSITE" id="PS51898">
    <property type="entry name" value="TYR_RECOMBINASE"/>
    <property type="match status" value="1"/>
</dbReference>
<evidence type="ECO:0000259" key="3">
    <source>
        <dbReference type="PROSITE" id="PS51898"/>
    </source>
</evidence>
<feature type="domain" description="Tyr recombinase" evidence="3">
    <location>
        <begin position="502"/>
        <end position="712"/>
    </location>
</feature>
<dbReference type="Proteomes" id="UP000077255">
    <property type="component" value="Chromosome"/>
</dbReference>
<dbReference type="Gene3D" id="1.10.443.10">
    <property type="entry name" value="Intergrase catalytic core"/>
    <property type="match status" value="1"/>
</dbReference>
<organism evidence="4 5">
    <name type="scientific">Dyella thiooxydans</name>
    <dbReference type="NCBI Taxonomy" id="445710"/>
    <lineage>
        <taxon>Bacteria</taxon>
        <taxon>Pseudomonadati</taxon>
        <taxon>Pseudomonadota</taxon>
        <taxon>Gammaproteobacteria</taxon>
        <taxon>Lysobacterales</taxon>
        <taxon>Rhodanobacteraceae</taxon>
        <taxon>Dyella</taxon>
    </lineage>
</organism>
<protein>
    <recommendedName>
        <fullName evidence="3">Tyr recombinase domain-containing protein</fullName>
    </recommendedName>
</protein>
<dbReference type="SUPFAM" id="SSF56349">
    <property type="entry name" value="DNA breaking-rejoining enzymes"/>
    <property type="match status" value="1"/>
</dbReference>
<dbReference type="KEGG" id="dtx:ATSB10_31770"/>
<sequence>MARLIDALWDPPPVDAPDAQVQAYRRMMQILRDIQDRVPTVLSEPSTAGGKKVMLAAIAASLNPKIARDHRNAALTMLQKRMRSVDPDTPRRGFAAPAEDRSTVSRTWCAEIEALDAFEGALDAYVLQLRPGQSRRKGKAPEADALVALGLVMAMLVVRLGQGSKTVLGRAVEEIGRAPLVAGPWAWVDLDLSTNGHGAARLHRLHLDPSTLVAWLQASEQASDLPRPGKDLKASGRTRFYEGLASRAFTALLKTMKATLGKPVPRLTLDGLREAMLQRLLMTSMPMLVTYARGDIASSSLESDTWLRLLGYRAPSSTNDPGGREAARSPSADAPAPLAGTDATAAATFVEQAWQGDLEDEGLVPALRRILKSPRESWMERLNALIDELDGARETARLVVAWLRYLGCERRNNGKALEAGSVNNYRALLANRLLEALPDRLSDLDDEELLEAYEDVLMTRHSMGQTGRIGAALGSFDRYVRSQHLPHLPRVQLKGFDSGHYAISSLIIVEEEFQRGLDLIDRGALAFQDAALADQTRAFWILAFRLTMRRKEILGLRARDLDEELLRVRPNEARKLKTSNAHRVLPLFALPPREREIVMRMAEGRGLEDYVFFGAGVPTADMLEGHPVVGKINDLLVRVTGDRRLHPHNLRHSTATLAVFGALASDLRIDKHPYLSGWMKSAIERSAPIEAAVSGQLYRRGGRGSAVAMVMGHGSELTTYEHYVHCLDLLLFLSSWSGRFNEHVQKWEGRFGPPRHEAAQLLAMLGYEATTRIEMKKLDVLMALIAKRYPDRLQWLEPRGRTLHEIVDSKDISGFRQGVNLQSLLEDPALKEWEGYPRRQTELDAVTHVLALLLPAARSDRSKIQAVAAQWVAAKKKDHDWASMSGDQVRHWMMELNRLAPDLGVEAMHVTHHKRTESKHKVRVDKPDDLASYHHERGRYWIRIANPHERKDNRPRKTGVKRSRAQTSISWLLAALAHMA</sequence>
<name>A0A160N3Q2_9GAMM</name>
<dbReference type="STRING" id="445710.ATSB10_31770"/>
<dbReference type="AlphaFoldDB" id="A0A160N3Q2"/>
<dbReference type="GO" id="GO:0015074">
    <property type="term" value="P:DNA integration"/>
    <property type="evidence" value="ECO:0007669"/>
    <property type="project" value="InterPro"/>
</dbReference>
<evidence type="ECO:0000256" key="1">
    <source>
        <dbReference type="ARBA" id="ARBA00023172"/>
    </source>
</evidence>
<dbReference type="GO" id="GO:0006310">
    <property type="term" value="P:DNA recombination"/>
    <property type="evidence" value="ECO:0007669"/>
    <property type="project" value="UniProtKB-KW"/>
</dbReference>
<reference evidence="4 5" key="1">
    <citation type="submission" date="2016-02" db="EMBL/GenBank/DDBJ databases">
        <title>Complete genome sequencing and analysis of ATSB10, Dyella thiooxydans isolated from rhizosphere soil of sunflower (Helianthus annuus L.).</title>
        <authorList>
            <person name="Lee Y."/>
            <person name="Hwangbo K."/>
            <person name="Chung H."/>
            <person name="Yoo J."/>
            <person name="Kim K.Y."/>
            <person name="Sa T.M."/>
            <person name="Um Y."/>
            <person name="Madhaiyan M."/>
        </authorList>
    </citation>
    <scope>NUCLEOTIDE SEQUENCE [LARGE SCALE GENOMIC DNA]</scope>
    <source>
        <strain evidence="4 5">ATSB10</strain>
    </source>
</reference>
<proteinExistence type="predicted"/>
<gene>
    <name evidence="4" type="ORF">ATSB10_31770</name>
</gene>
<dbReference type="PATRIC" id="fig|445710.3.peg.3177"/>
<dbReference type="OrthoDB" id="9157643at2"/>
<accession>A0A160N3Q2</accession>
<evidence type="ECO:0000313" key="4">
    <source>
        <dbReference type="EMBL" id="AND70631.1"/>
    </source>
</evidence>
<keyword evidence="5" id="KW-1185">Reference proteome</keyword>